<accession>A0AAD0RG89</accession>
<dbReference type="InterPro" id="IPR018247">
    <property type="entry name" value="EF_Hand_1_Ca_BS"/>
</dbReference>
<organism evidence="2 3">
    <name type="scientific">Pseudoalteromonas piscicida</name>
    <dbReference type="NCBI Taxonomy" id="43662"/>
    <lineage>
        <taxon>Bacteria</taxon>
        <taxon>Pseudomonadati</taxon>
        <taxon>Pseudomonadota</taxon>
        <taxon>Gammaproteobacteria</taxon>
        <taxon>Alteromonadales</taxon>
        <taxon>Pseudoalteromonadaceae</taxon>
        <taxon>Pseudoalteromonas</taxon>
    </lineage>
</organism>
<protein>
    <recommendedName>
        <fullName evidence="4">EF-hand domain-containing protein</fullName>
    </recommendedName>
</protein>
<evidence type="ECO:0008006" key="4">
    <source>
        <dbReference type="Google" id="ProtNLM"/>
    </source>
</evidence>
<evidence type="ECO:0000313" key="2">
    <source>
        <dbReference type="EMBL" id="AXR02052.1"/>
    </source>
</evidence>
<evidence type="ECO:0000313" key="3">
    <source>
        <dbReference type="Proteomes" id="UP000258102"/>
    </source>
</evidence>
<evidence type="ECO:0000256" key="1">
    <source>
        <dbReference type="SAM" id="Phobius"/>
    </source>
</evidence>
<dbReference type="PROSITE" id="PS00018">
    <property type="entry name" value="EF_HAND_1"/>
    <property type="match status" value="1"/>
</dbReference>
<feature type="transmembrane region" description="Helical" evidence="1">
    <location>
        <begin position="31"/>
        <end position="50"/>
    </location>
</feature>
<proteinExistence type="predicted"/>
<keyword evidence="1" id="KW-0472">Membrane</keyword>
<dbReference type="Proteomes" id="UP000258102">
    <property type="component" value="Chromosome 1"/>
</dbReference>
<name>A0AAD0RG89_PSEO7</name>
<keyword evidence="1" id="KW-1133">Transmembrane helix</keyword>
<dbReference type="AlphaFoldDB" id="A0AAD0RG89"/>
<sequence length="261" mass="29480">MIRVVTKVHGGTCTFAAVIMGEVIMKISLKLLILSNLMVALMVFFFTAAFDRRQDKEGAVLDKEKQELPQPLGLNKNLIGHDFDIEAIGDEVAKVNTDEGRCEPLVDAEVNKQADNEQIDRFYNWFSSVKKRLDNINQIKYPSDVLIIARGIMAENDSDHDAALSKEELSSIGYLYVMNREAFEGEQEALATTDSQVTLYLSDVELMLTDLFYISDANQDGVLNSDELDFFKRSLYPEEIEYIMMFNKLLTAMSAYQSGLP</sequence>
<dbReference type="KEGG" id="ppis:B1L02_09545"/>
<reference evidence="2 3" key="1">
    <citation type="submission" date="2018-08" db="EMBL/GenBank/DDBJ databases">
        <title>Whole Genome Sequences of Two Pseudoalteromonas piscicida Strains, DE1-A and DE2-A, which Exhibit Strong Antibacterial Activity against Vibrio vulnificus.</title>
        <authorList>
            <person name="Richards G.P."/>
            <person name="Needleman D.S."/>
            <person name="Watson M.A."/>
            <person name="Polson S.W."/>
        </authorList>
    </citation>
    <scope>NUCLEOTIDE SEQUENCE [LARGE SCALE GENOMIC DNA]</scope>
    <source>
        <strain evidence="2 3">DE2-A</strain>
    </source>
</reference>
<dbReference type="EMBL" id="CP031761">
    <property type="protein sequence ID" value="AXR02052.1"/>
    <property type="molecule type" value="Genomic_DNA"/>
</dbReference>
<gene>
    <name evidence="2" type="ORF">D0511_08220</name>
</gene>
<dbReference type="InterPro" id="IPR011992">
    <property type="entry name" value="EF-hand-dom_pair"/>
</dbReference>
<dbReference type="SUPFAM" id="SSF47473">
    <property type="entry name" value="EF-hand"/>
    <property type="match status" value="1"/>
</dbReference>
<keyword evidence="1" id="KW-0812">Transmembrane</keyword>